<dbReference type="Pfam" id="PF09384">
    <property type="entry name" value="UTP15_C"/>
    <property type="match status" value="1"/>
</dbReference>
<dbReference type="SUPFAM" id="SSF50978">
    <property type="entry name" value="WD40 repeat-like"/>
    <property type="match status" value="1"/>
</dbReference>
<name>A0A833R5X4_9POAL</name>
<proteinExistence type="predicted"/>
<keyword evidence="4" id="KW-0677">Repeat</keyword>
<evidence type="ECO:0000256" key="5">
    <source>
        <dbReference type="ARBA" id="ARBA00023242"/>
    </source>
</evidence>
<dbReference type="AlphaFoldDB" id="A0A833R5X4"/>
<dbReference type="InterPro" id="IPR001680">
    <property type="entry name" value="WD40_rpt"/>
</dbReference>
<evidence type="ECO:0000256" key="2">
    <source>
        <dbReference type="ARBA" id="ARBA00022552"/>
    </source>
</evidence>
<gene>
    <name evidence="9" type="ORF">FCM35_KLT21286</name>
</gene>
<comment type="caution">
    <text evidence="9">The sequence shown here is derived from an EMBL/GenBank/DDBJ whole genome shotgun (WGS) entry which is preliminary data.</text>
</comment>
<evidence type="ECO:0000256" key="1">
    <source>
        <dbReference type="ARBA" id="ARBA00004604"/>
    </source>
</evidence>
<dbReference type="GO" id="GO:0006364">
    <property type="term" value="P:rRNA processing"/>
    <property type="evidence" value="ECO:0007669"/>
    <property type="project" value="UniProtKB-KW"/>
</dbReference>
<feature type="domain" description="U3 small nucleolar RNA-associated protein 15 C-terminal" evidence="8">
    <location>
        <begin position="382"/>
        <end position="524"/>
    </location>
</feature>
<evidence type="ECO:0000259" key="8">
    <source>
        <dbReference type="Pfam" id="PF09384"/>
    </source>
</evidence>
<evidence type="ECO:0000256" key="4">
    <source>
        <dbReference type="ARBA" id="ARBA00022737"/>
    </source>
</evidence>
<feature type="repeat" description="WD" evidence="6">
    <location>
        <begin position="175"/>
        <end position="217"/>
    </location>
</feature>
<dbReference type="GO" id="GO:0045943">
    <property type="term" value="P:positive regulation of transcription by RNA polymerase I"/>
    <property type="evidence" value="ECO:0007669"/>
    <property type="project" value="TreeGrafter"/>
</dbReference>
<dbReference type="Pfam" id="PF00400">
    <property type="entry name" value="WD40"/>
    <property type="match status" value="3"/>
</dbReference>
<accession>A0A833R5X4</accession>
<dbReference type="Proteomes" id="UP000623129">
    <property type="component" value="Unassembled WGS sequence"/>
</dbReference>
<evidence type="ECO:0000256" key="7">
    <source>
        <dbReference type="SAM" id="MobiDB-lite"/>
    </source>
</evidence>
<dbReference type="OrthoDB" id="431715at2759"/>
<dbReference type="InterPro" id="IPR036322">
    <property type="entry name" value="WD40_repeat_dom_sf"/>
</dbReference>
<keyword evidence="5" id="KW-0539">Nucleus</keyword>
<dbReference type="InterPro" id="IPR018983">
    <property type="entry name" value="U3_snoRNA-assocProt_15_C"/>
</dbReference>
<comment type="subcellular location">
    <subcellularLocation>
        <location evidence="1">Nucleus</location>
        <location evidence="1">Nucleolus</location>
    </subcellularLocation>
</comment>
<reference evidence="9" key="1">
    <citation type="submission" date="2020-01" db="EMBL/GenBank/DDBJ databases">
        <title>Genome sequence of Kobresia littledalei, the first chromosome-level genome in the family Cyperaceae.</title>
        <authorList>
            <person name="Qu G."/>
        </authorList>
    </citation>
    <scope>NUCLEOTIDE SEQUENCE</scope>
    <source>
        <strain evidence="9">C.B.Clarke</strain>
        <tissue evidence="9">Leaf</tissue>
    </source>
</reference>
<dbReference type="Gene3D" id="2.130.10.10">
    <property type="entry name" value="YVTN repeat-like/Quinoprotein amine dehydrogenase"/>
    <property type="match status" value="2"/>
</dbReference>
<feature type="region of interest" description="Disordered" evidence="7">
    <location>
        <begin position="1"/>
        <end position="29"/>
    </location>
</feature>
<keyword evidence="2" id="KW-0698">rRNA processing</keyword>
<dbReference type="SMART" id="SM00320">
    <property type="entry name" value="WD40"/>
    <property type="match status" value="6"/>
</dbReference>
<dbReference type="EMBL" id="SWLB01000009">
    <property type="protein sequence ID" value="KAF3334682.1"/>
    <property type="molecule type" value="Genomic_DNA"/>
</dbReference>
<keyword evidence="3 6" id="KW-0853">WD repeat</keyword>
<evidence type="ECO:0000256" key="3">
    <source>
        <dbReference type="ARBA" id="ARBA00022574"/>
    </source>
</evidence>
<protein>
    <submittedName>
        <fullName evidence="9">U3 small nucleolar RNA-associated protein 15</fullName>
    </submittedName>
</protein>
<evidence type="ECO:0000256" key="6">
    <source>
        <dbReference type="PROSITE-ProRule" id="PRU00221"/>
    </source>
</evidence>
<organism evidence="9 10">
    <name type="scientific">Carex littledalei</name>
    <dbReference type="NCBI Taxonomy" id="544730"/>
    <lineage>
        <taxon>Eukaryota</taxon>
        <taxon>Viridiplantae</taxon>
        <taxon>Streptophyta</taxon>
        <taxon>Embryophyta</taxon>
        <taxon>Tracheophyta</taxon>
        <taxon>Spermatophyta</taxon>
        <taxon>Magnoliopsida</taxon>
        <taxon>Liliopsida</taxon>
        <taxon>Poales</taxon>
        <taxon>Cyperaceae</taxon>
        <taxon>Cyperoideae</taxon>
        <taxon>Cariceae</taxon>
        <taxon>Carex</taxon>
        <taxon>Carex subgen. Euthyceras</taxon>
    </lineage>
</organism>
<dbReference type="InterPro" id="IPR020472">
    <property type="entry name" value="WD40_PAC1"/>
</dbReference>
<dbReference type="GO" id="GO:0005730">
    <property type="term" value="C:nucleolus"/>
    <property type="evidence" value="ECO:0007669"/>
    <property type="project" value="UniProtKB-SubCell"/>
</dbReference>
<evidence type="ECO:0000313" key="9">
    <source>
        <dbReference type="EMBL" id="KAF3334682.1"/>
    </source>
</evidence>
<dbReference type="PRINTS" id="PR00320">
    <property type="entry name" value="GPROTEINBRPT"/>
</dbReference>
<dbReference type="PANTHER" id="PTHR19924:SF26">
    <property type="entry name" value="U3 SMALL NUCLEOLAR RNA-ASSOCIATED PROTEIN 15 HOMOLOG"/>
    <property type="match status" value="1"/>
</dbReference>
<sequence>MADEANRQLFPTQPASHLLPPSRTAKTLSTTPESSYWRTFRSSTLPSNLHLPITSLAFSPSSPFPLAAASSTSIRLFSSLSSEPSFSTLSLPDLAYSPSFRCDGGLIAAGCETGLVRVFNTANSTSLRSLKAHSRASRVVKFPLLHQKLRLFSAGDDAQLVQWDVPSETPLLTVPGAHRDYIRAGAPSPVSDDVFATGSYDHTVKIWDARVDSGASSVLSINHGAPVESVLFLPSGGLLATAGGNTVKIWDVIAGGKAVHSVETHNKTVTGLTLAKVRDGETRLLSVSIDGYLKSFDFSRFKITHSMRYPAQLLSVAFSPTGTIRVVGTNNGVIYTGIKTKKDELEGETAQVRSDEFVWSVPEPMPVLRKNKRYFSRGQSEMPSEGDFVIKRREKVKLKEHDKLLRKFMHKDALVSVLKTKRTTSIIAVLEELVARKKLIKCVLNLDIDELGLFLLFISKNATLPGRARFLMDLAKRVLEIRAEDIESGGAELAVHVRNLRRMVVQEIQIQRSLLEIQGMISPLLAIAGK</sequence>
<dbReference type="PROSITE" id="PS50082">
    <property type="entry name" value="WD_REPEATS_2"/>
    <property type="match status" value="1"/>
</dbReference>
<dbReference type="InterPro" id="IPR015943">
    <property type="entry name" value="WD40/YVTN_repeat-like_dom_sf"/>
</dbReference>
<dbReference type="PANTHER" id="PTHR19924">
    <property type="entry name" value="UTP15 U3 SMALL NUCLEOLAR RNA-ASSOCIATED PROTEIN 15 FAMILY MEMBER"/>
    <property type="match status" value="1"/>
</dbReference>
<keyword evidence="10" id="KW-1185">Reference proteome</keyword>
<evidence type="ECO:0000313" key="10">
    <source>
        <dbReference type="Proteomes" id="UP000623129"/>
    </source>
</evidence>